<protein>
    <recommendedName>
        <fullName evidence="6">DYW domain-containing protein</fullName>
    </recommendedName>
</protein>
<evidence type="ECO:0000259" key="6">
    <source>
        <dbReference type="Pfam" id="PF14432"/>
    </source>
</evidence>
<keyword evidence="4" id="KW-0496">Mitochondrion</keyword>
<feature type="repeat" description="PPR" evidence="5">
    <location>
        <begin position="271"/>
        <end position="305"/>
    </location>
</feature>
<dbReference type="Pfam" id="PF20431">
    <property type="entry name" value="E_motif"/>
    <property type="match status" value="1"/>
</dbReference>
<dbReference type="EMBL" id="JACMSC010000012">
    <property type="protein sequence ID" value="KAG6496832.1"/>
    <property type="molecule type" value="Genomic_DNA"/>
</dbReference>
<keyword evidence="3" id="KW-0809">Transit peptide</keyword>
<dbReference type="InterPro" id="IPR032867">
    <property type="entry name" value="DYW_dom"/>
</dbReference>
<sequence length="678" mass="76052">MSVPKCSFSLKIEAMKKRQQLWSFPLSPFASSPSLFSFLSPYYSSSPAASAAIPDAFDSSSTSSETDAGHLLPLSSILLKDLLLKSPRGLLVLDLLDSGSLRPTADLYSLLFKRCGDSKRIEEGRLAHSHLLRSRFHSDIFLHNSIVNMYCKCGSLDEARKAFDDMPLRDMVTWTALITGYAQNNRPNEALALLPEMLRLRMAPNGFTFASLFKACGAASVDKHGEEIHALSVKSGCTSDVYVGSAILDMYARRGRMKDACLVFDRLQSKNEVSWNALIAGYARREEGEMTMRKFSEMQRSCFKATHFTYSSIFSACAGLGALEQGKWVHAHMIKSGQKLTAFVGNTLLDMYAKSGSIQDAKKIFDRLSKRDVVSWNSMLTGYAQHGLVKEAIHWFEEMRRLGVQPNQITFLCILTACSHGGMVREGQYYFNLMVRCSVEPEIEHYVTIVDLLGRAGLLARARTFIDEMPIPSTAAVWGALLGACRMHKNAELGKFAAEKLFELDPHDAGPHVLLYNLYACTGRWTDAAEVRKMMKVGGVKKEPACSWVVIENSTHMFVANDDSHPRMKEINDMWEKIDAKIKEVGYVPDTNYVLLHVDEHEREAKLQYHSEKLALAFALLNKPPGAPILIMKNIRMCGDCHSAIKHVSKVMEREITVRDTNRFHHFSRGSCSCNDYW</sequence>
<organism evidence="7 8">
    <name type="scientific">Zingiber officinale</name>
    <name type="common">Ginger</name>
    <name type="synonym">Amomum zingiber</name>
    <dbReference type="NCBI Taxonomy" id="94328"/>
    <lineage>
        <taxon>Eukaryota</taxon>
        <taxon>Viridiplantae</taxon>
        <taxon>Streptophyta</taxon>
        <taxon>Embryophyta</taxon>
        <taxon>Tracheophyta</taxon>
        <taxon>Spermatophyta</taxon>
        <taxon>Magnoliopsida</taxon>
        <taxon>Liliopsida</taxon>
        <taxon>Zingiberales</taxon>
        <taxon>Zingiberaceae</taxon>
        <taxon>Zingiber</taxon>
    </lineage>
</organism>
<keyword evidence="2" id="KW-0677">Repeat</keyword>
<dbReference type="InterPro" id="IPR046960">
    <property type="entry name" value="PPR_At4g14850-like_plant"/>
</dbReference>
<dbReference type="Pfam" id="PF14432">
    <property type="entry name" value="DYW_deaminase"/>
    <property type="match status" value="1"/>
</dbReference>
<evidence type="ECO:0000256" key="3">
    <source>
        <dbReference type="ARBA" id="ARBA00022946"/>
    </source>
</evidence>
<dbReference type="FunFam" id="1.25.40.10:FF:000073">
    <property type="entry name" value="Pentatricopeptide repeat-containing protein chloroplastic"/>
    <property type="match status" value="1"/>
</dbReference>
<dbReference type="PANTHER" id="PTHR47926:SF502">
    <property type="entry name" value="SELENIUM BINDING PROTEIN"/>
    <property type="match status" value="1"/>
</dbReference>
<dbReference type="Proteomes" id="UP000734854">
    <property type="component" value="Unassembled WGS sequence"/>
</dbReference>
<feature type="repeat" description="PPR" evidence="5">
    <location>
        <begin position="372"/>
        <end position="406"/>
    </location>
</feature>
<dbReference type="PROSITE" id="PS51375">
    <property type="entry name" value="PPR"/>
    <property type="match status" value="5"/>
</dbReference>
<evidence type="ECO:0000313" key="8">
    <source>
        <dbReference type="Proteomes" id="UP000734854"/>
    </source>
</evidence>
<evidence type="ECO:0000256" key="5">
    <source>
        <dbReference type="PROSITE-ProRule" id="PRU00708"/>
    </source>
</evidence>
<dbReference type="NCBIfam" id="TIGR00756">
    <property type="entry name" value="PPR"/>
    <property type="match status" value="4"/>
</dbReference>
<reference evidence="7 8" key="1">
    <citation type="submission" date="2020-08" db="EMBL/GenBank/DDBJ databases">
        <title>Plant Genome Project.</title>
        <authorList>
            <person name="Zhang R.-G."/>
        </authorList>
    </citation>
    <scope>NUCLEOTIDE SEQUENCE [LARGE SCALE GENOMIC DNA]</scope>
    <source>
        <tissue evidence="7">Rhizome</tissue>
    </source>
</reference>
<feature type="repeat" description="PPR" evidence="5">
    <location>
        <begin position="170"/>
        <end position="204"/>
    </location>
</feature>
<dbReference type="InterPro" id="IPR046848">
    <property type="entry name" value="E_motif"/>
</dbReference>
<dbReference type="AlphaFoldDB" id="A0A8J5GC85"/>
<dbReference type="PANTHER" id="PTHR47926">
    <property type="entry name" value="PENTATRICOPEPTIDE REPEAT-CONTAINING PROTEIN"/>
    <property type="match status" value="1"/>
</dbReference>
<dbReference type="GO" id="GO:0009451">
    <property type="term" value="P:RNA modification"/>
    <property type="evidence" value="ECO:0007669"/>
    <property type="project" value="InterPro"/>
</dbReference>
<feature type="domain" description="DYW" evidence="6">
    <location>
        <begin position="586"/>
        <end position="678"/>
    </location>
</feature>
<feature type="repeat" description="PPR" evidence="5">
    <location>
        <begin position="139"/>
        <end position="169"/>
    </location>
</feature>
<proteinExistence type="predicted"/>
<keyword evidence="8" id="KW-1185">Reference proteome</keyword>
<evidence type="ECO:0000256" key="4">
    <source>
        <dbReference type="ARBA" id="ARBA00023128"/>
    </source>
</evidence>
<gene>
    <name evidence="7" type="ORF">ZIOFF_044704</name>
</gene>
<evidence type="ECO:0000313" key="7">
    <source>
        <dbReference type="EMBL" id="KAG6496832.1"/>
    </source>
</evidence>
<dbReference type="Pfam" id="PF12854">
    <property type="entry name" value="PPR_1"/>
    <property type="match status" value="1"/>
</dbReference>
<dbReference type="Gene3D" id="1.25.40.10">
    <property type="entry name" value="Tetratricopeptide repeat domain"/>
    <property type="match status" value="4"/>
</dbReference>
<evidence type="ECO:0000256" key="1">
    <source>
        <dbReference type="ARBA" id="ARBA00004173"/>
    </source>
</evidence>
<feature type="repeat" description="PPR" evidence="5">
    <location>
        <begin position="407"/>
        <end position="441"/>
    </location>
</feature>
<name>A0A8J5GC85_ZINOF</name>
<dbReference type="GO" id="GO:0005739">
    <property type="term" value="C:mitochondrion"/>
    <property type="evidence" value="ECO:0007669"/>
    <property type="project" value="UniProtKB-SubCell"/>
</dbReference>
<dbReference type="FunFam" id="1.25.40.10:FF:000501">
    <property type="entry name" value="Putative pentatricopeptide repeat-containing protein mitochondrial"/>
    <property type="match status" value="1"/>
</dbReference>
<dbReference type="GO" id="GO:0008270">
    <property type="term" value="F:zinc ion binding"/>
    <property type="evidence" value="ECO:0007669"/>
    <property type="project" value="InterPro"/>
</dbReference>
<comment type="subcellular location">
    <subcellularLocation>
        <location evidence="1">Mitochondrion</location>
    </subcellularLocation>
</comment>
<dbReference type="Pfam" id="PF13041">
    <property type="entry name" value="PPR_2"/>
    <property type="match status" value="3"/>
</dbReference>
<accession>A0A8J5GC85</accession>
<dbReference type="FunFam" id="1.25.40.10:FF:000711">
    <property type="entry name" value="Tetratricopeptide repeat (TPR)-like superfamily protein"/>
    <property type="match status" value="1"/>
</dbReference>
<dbReference type="InterPro" id="IPR002885">
    <property type="entry name" value="PPR_rpt"/>
</dbReference>
<dbReference type="SUPFAM" id="SSF48452">
    <property type="entry name" value="TPR-like"/>
    <property type="match status" value="1"/>
</dbReference>
<dbReference type="GO" id="GO:0003723">
    <property type="term" value="F:RNA binding"/>
    <property type="evidence" value="ECO:0007669"/>
    <property type="project" value="InterPro"/>
</dbReference>
<comment type="caution">
    <text evidence="7">The sequence shown here is derived from an EMBL/GenBank/DDBJ whole genome shotgun (WGS) entry which is preliminary data.</text>
</comment>
<evidence type="ECO:0000256" key="2">
    <source>
        <dbReference type="ARBA" id="ARBA00022737"/>
    </source>
</evidence>
<dbReference type="InterPro" id="IPR011990">
    <property type="entry name" value="TPR-like_helical_dom_sf"/>
</dbReference>